<dbReference type="GO" id="GO:0016020">
    <property type="term" value="C:membrane"/>
    <property type="evidence" value="ECO:0007669"/>
    <property type="project" value="UniProtKB-SubCell"/>
</dbReference>
<reference evidence="8 9" key="1">
    <citation type="submission" date="2018-05" db="EMBL/GenBank/DDBJ databases">
        <title>Reference genomes for bee gut microbiota database.</title>
        <authorList>
            <person name="Ellegaard K.M."/>
        </authorList>
    </citation>
    <scope>NUCLEOTIDE SEQUENCE [LARGE SCALE GENOMIC DNA]</scope>
    <source>
        <strain evidence="8 9">ESL0182</strain>
    </source>
</reference>
<keyword evidence="8" id="KW-0378">Hydrolase</keyword>
<dbReference type="InterPro" id="IPR010200">
    <property type="entry name" value="HflC"/>
</dbReference>
<dbReference type="EMBL" id="QGLR01000001">
    <property type="protein sequence ID" value="PXZ08742.1"/>
    <property type="molecule type" value="Genomic_DNA"/>
</dbReference>
<comment type="caution">
    <text evidence="8">The sequence shown here is derived from an EMBL/GenBank/DDBJ whole genome shotgun (WGS) entry which is preliminary data.</text>
</comment>
<evidence type="ECO:0000256" key="4">
    <source>
        <dbReference type="ARBA" id="ARBA00022989"/>
    </source>
</evidence>
<evidence type="ECO:0000256" key="3">
    <source>
        <dbReference type="ARBA" id="ARBA00022692"/>
    </source>
</evidence>
<dbReference type="CDD" id="cd03405">
    <property type="entry name" value="SPFH_HflC"/>
    <property type="match status" value="1"/>
</dbReference>
<evidence type="ECO:0000256" key="6">
    <source>
        <dbReference type="PIRNR" id="PIRNR005651"/>
    </source>
</evidence>
<dbReference type="InterPro" id="IPR001107">
    <property type="entry name" value="Band_7"/>
</dbReference>
<gene>
    <name evidence="8" type="primary">hflC</name>
    <name evidence="8" type="ORF">DKK70_00115</name>
</gene>
<evidence type="ECO:0000256" key="5">
    <source>
        <dbReference type="ARBA" id="ARBA00023136"/>
    </source>
</evidence>
<organism evidence="8 9">
    <name type="scientific">Gilliamella apicola</name>
    <dbReference type="NCBI Taxonomy" id="1196095"/>
    <lineage>
        <taxon>Bacteria</taxon>
        <taxon>Pseudomonadati</taxon>
        <taxon>Pseudomonadota</taxon>
        <taxon>Gammaproteobacteria</taxon>
        <taxon>Orbales</taxon>
        <taxon>Orbaceae</taxon>
        <taxon>Gilliamella</taxon>
    </lineage>
</organism>
<dbReference type="PANTHER" id="PTHR42911">
    <property type="entry name" value="MODULATOR OF FTSH PROTEASE HFLC"/>
    <property type="match status" value="1"/>
</dbReference>
<dbReference type="GO" id="GO:0006508">
    <property type="term" value="P:proteolysis"/>
    <property type="evidence" value="ECO:0007669"/>
    <property type="project" value="UniProtKB-KW"/>
</dbReference>
<dbReference type="SUPFAM" id="SSF117892">
    <property type="entry name" value="Band 7/SPFH domain"/>
    <property type="match status" value="2"/>
</dbReference>
<dbReference type="SMART" id="SM00244">
    <property type="entry name" value="PHB"/>
    <property type="match status" value="1"/>
</dbReference>
<sequence>MRKLLIPIVLILMVVLYSSVYVIEEGTRGVVLRFNKIIGLSEPGLHFKMPLVDSIKTIDAKIQTTNSSNNNNEKRFFNVQKKELIVDYFVQWKIVDFNRYYETIAGGNDVNDLILARLNGRLRSEIGKLSNRDIINDSNADTKSRNSLMTSVKDALNGSLQDVEENLPIDKLVTDAKKDPENSKTSLRAFGVVVVDVRIKQINFPAEVSESIYANMRAERGVIAREKRYEGKKTAEEIRAEATFEKTKIISEAERQARAIRGEGDANAAKLYADAFGKDIEFFSFIRSLKAYEQSFTGNDVMVISPDSEFFKYMKLKSNK</sequence>
<dbReference type="GO" id="GO:0008233">
    <property type="term" value="F:peptidase activity"/>
    <property type="evidence" value="ECO:0007669"/>
    <property type="project" value="UniProtKB-KW"/>
</dbReference>
<feature type="domain" description="Band 7" evidence="7">
    <location>
        <begin position="18"/>
        <end position="216"/>
    </location>
</feature>
<dbReference type="PANTHER" id="PTHR42911:SF1">
    <property type="entry name" value="MODULATOR OF FTSH PROTEASE HFLC"/>
    <property type="match status" value="1"/>
</dbReference>
<dbReference type="NCBIfam" id="TIGR01932">
    <property type="entry name" value="hflC"/>
    <property type="match status" value="1"/>
</dbReference>
<name>A0A2V4E623_9GAMM</name>
<evidence type="ECO:0000313" key="8">
    <source>
        <dbReference type="EMBL" id="PXZ08742.1"/>
    </source>
</evidence>
<keyword evidence="4" id="KW-1133">Transmembrane helix</keyword>
<dbReference type="AlphaFoldDB" id="A0A2V4E623"/>
<proteinExistence type="inferred from homology"/>
<protein>
    <recommendedName>
        <fullName evidence="6">Protein HflC</fullName>
    </recommendedName>
</protein>
<dbReference type="PIRSF" id="PIRSF005651">
    <property type="entry name" value="HflC"/>
    <property type="match status" value="1"/>
</dbReference>
<comment type="function">
    <text evidence="6">HflC and HflK could regulate a protease.</text>
</comment>
<keyword evidence="5" id="KW-0472">Membrane</keyword>
<dbReference type="Proteomes" id="UP000247932">
    <property type="component" value="Unassembled WGS sequence"/>
</dbReference>
<dbReference type="STRING" id="1196095.GAPWK_0023"/>
<keyword evidence="9" id="KW-1185">Reference proteome</keyword>
<keyword evidence="8" id="KW-0645">Protease</keyword>
<dbReference type="OrthoDB" id="9812991at2"/>
<accession>A0A2V4E623</accession>
<dbReference type="Gene3D" id="3.30.479.30">
    <property type="entry name" value="Band 7 domain"/>
    <property type="match status" value="1"/>
</dbReference>
<dbReference type="RefSeq" id="WP_110432226.1">
    <property type="nucleotide sequence ID" value="NZ_QGLR01000001.1"/>
</dbReference>
<keyword evidence="3" id="KW-0812">Transmembrane</keyword>
<comment type="similarity">
    <text evidence="2 6">Belongs to the band 7/mec-2 family. HflC subfamily.</text>
</comment>
<evidence type="ECO:0000259" key="7">
    <source>
        <dbReference type="SMART" id="SM00244"/>
    </source>
</evidence>
<evidence type="ECO:0000313" key="9">
    <source>
        <dbReference type="Proteomes" id="UP000247932"/>
    </source>
</evidence>
<evidence type="ECO:0000256" key="2">
    <source>
        <dbReference type="ARBA" id="ARBA00007862"/>
    </source>
</evidence>
<dbReference type="Pfam" id="PF01145">
    <property type="entry name" value="Band_7"/>
    <property type="match status" value="1"/>
</dbReference>
<dbReference type="InterPro" id="IPR036013">
    <property type="entry name" value="Band_7/SPFH_dom_sf"/>
</dbReference>
<evidence type="ECO:0000256" key="1">
    <source>
        <dbReference type="ARBA" id="ARBA00004167"/>
    </source>
</evidence>
<comment type="subcellular location">
    <subcellularLocation>
        <location evidence="1">Membrane</location>
        <topology evidence="1">Single-pass membrane protein</topology>
    </subcellularLocation>
</comment>